<dbReference type="CDD" id="cd00158">
    <property type="entry name" value="RHOD"/>
    <property type="match status" value="1"/>
</dbReference>
<dbReference type="SMART" id="SM00450">
    <property type="entry name" value="RHOD"/>
    <property type="match status" value="1"/>
</dbReference>
<dbReference type="PANTHER" id="PTHR43031:SF18">
    <property type="entry name" value="RHODANESE-RELATED SULFURTRANSFERASES"/>
    <property type="match status" value="1"/>
</dbReference>
<dbReference type="AlphaFoldDB" id="A0A918T148"/>
<keyword evidence="1" id="KW-0812">Transmembrane</keyword>
<reference evidence="3" key="2">
    <citation type="submission" date="2020-09" db="EMBL/GenBank/DDBJ databases">
        <authorList>
            <person name="Sun Q."/>
            <person name="Kim S."/>
        </authorList>
    </citation>
    <scope>NUCLEOTIDE SEQUENCE</scope>
    <source>
        <strain evidence="3">KCTC 23077</strain>
    </source>
</reference>
<dbReference type="InterPro" id="IPR050229">
    <property type="entry name" value="GlpE_sulfurtransferase"/>
</dbReference>
<reference evidence="3" key="1">
    <citation type="journal article" date="2014" name="Int. J. Syst. Evol. Microbiol.">
        <title>Complete genome sequence of Corynebacterium casei LMG S-19264T (=DSM 44701T), isolated from a smear-ripened cheese.</title>
        <authorList>
            <consortium name="US DOE Joint Genome Institute (JGI-PGF)"/>
            <person name="Walter F."/>
            <person name="Albersmeier A."/>
            <person name="Kalinowski J."/>
            <person name="Ruckert C."/>
        </authorList>
    </citation>
    <scope>NUCLEOTIDE SEQUENCE</scope>
    <source>
        <strain evidence="3">KCTC 23077</strain>
    </source>
</reference>
<proteinExistence type="predicted"/>
<evidence type="ECO:0000313" key="3">
    <source>
        <dbReference type="EMBL" id="GHA81676.1"/>
    </source>
</evidence>
<dbReference type="SUPFAM" id="SSF52821">
    <property type="entry name" value="Rhodanese/Cell cycle control phosphatase"/>
    <property type="match status" value="1"/>
</dbReference>
<dbReference type="PROSITE" id="PS50206">
    <property type="entry name" value="RHODANESE_3"/>
    <property type="match status" value="1"/>
</dbReference>
<name>A0A918T148_9GAMM</name>
<keyword evidence="1" id="KW-1133">Transmembrane helix</keyword>
<evidence type="ECO:0000256" key="1">
    <source>
        <dbReference type="SAM" id="Phobius"/>
    </source>
</evidence>
<feature type="domain" description="Rhodanese" evidence="2">
    <location>
        <begin position="71"/>
        <end position="161"/>
    </location>
</feature>
<dbReference type="PANTHER" id="PTHR43031">
    <property type="entry name" value="FAD-DEPENDENT OXIDOREDUCTASE"/>
    <property type="match status" value="1"/>
</dbReference>
<gene>
    <name evidence="3" type="ORF">GCM10007067_19430</name>
</gene>
<feature type="transmembrane region" description="Helical" evidence="1">
    <location>
        <begin position="33"/>
        <end position="52"/>
    </location>
</feature>
<evidence type="ECO:0000313" key="4">
    <source>
        <dbReference type="Proteomes" id="UP000646426"/>
    </source>
</evidence>
<dbReference type="Proteomes" id="UP000646426">
    <property type="component" value="Unassembled WGS sequence"/>
</dbReference>
<dbReference type="Pfam" id="PF00581">
    <property type="entry name" value="Rhodanese"/>
    <property type="match status" value="1"/>
</dbReference>
<dbReference type="InterPro" id="IPR001763">
    <property type="entry name" value="Rhodanese-like_dom"/>
</dbReference>
<protein>
    <submittedName>
        <fullName evidence="3">Membrane protein</fullName>
    </submittedName>
</protein>
<dbReference type="Gene3D" id="3.40.250.10">
    <property type="entry name" value="Rhodanese-like domain"/>
    <property type="match status" value="1"/>
</dbReference>
<keyword evidence="4" id="KW-1185">Reference proteome</keyword>
<accession>A0A918T148</accession>
<dbReference type="EMBL" id="BMYD01000003">
    <property type="protein sequence ID" value="GHA81676.1"/>
    <property type="molecule type" value="Genomic_DNA"/>
</dbReference>
<keyword evidence="1" id="KW-0472">Membrane</keyword>
<dbReference type="InterPro" id="IPR036873">
    <property type="entry name" value="Rhodanese-like_dom_sf"/>
</dbReference>
<organism evidence="3 4">
    <name type="scientific">Cognatilysobacter bugurensis</name>
    <dbReference type="NCBI Taxonomy" id="543356"/>
    <lineage>
        <taxon>Bacteria</taxon>
        <taxon>Pseudomonadati</taxon>
        <taxon>Pseudomonadota</taxon>
        <taxon>Gammaproteobacteria</taxon>
        <taxon>Lysobacterales</taxon>
        <taxon>Lysobacteraceae</taxon>
        <taxon>Cognatilysobacter</taxon>
    </lineage>
</organism>
<sequence>MVLPATLGDNRRPRDRPDAVTTDELLAFAGRHIYLSLALAGLTLAIIYTEIARLTRGFKALRPAELTGLINREDALVVDLSATKEFEKGHIAGSRSVQPSQFDPESKLLANAKSLPVVVVCRTGQGSADAAKRLKKAGFEKVYWLDGGIAAWQQAELPLVKGRA</sequence>
<evidence type="ECO:0000259" key="2">
    <source>
        <dbReference type="PROSITE" id="PS50206"/>
    </source>
</evidence>
<comment type="caution">
    <text evidence="3">The sequence shown here is derived from an EMBL/GenBank/DDBJ whole genome shotgun (WGS) entry which is preliminary data.</text>
</comment>